<protein>
    <submittedName>
        <fullName evidence="3">S-layer protein</fullName>
    </submittedName>
</protein>
<evidence type="ECO:0000313" key="4">
    <source>
        <dbReference type="Proteomes" id="UP000187074"/>
    </source>
</evidence>
<gene>
    <name evidence="3" type="ORF">BK123_13270</name>
</gene>
<dbReference type="RefSeq" id="WP_076322871.1">
    <property type="nucleotide sequence ID" value="NZ_JBCNGN010000022.1"/>
</dbReference>
<dbReference type="AlphaFoldDB" id="A0A1R1B2C5"/>
<organism evidence="3 4">
    <name type="scientific">Paenibacillus lautus</name>
    <name type="common">Bacillus lautus</name>
    <dbReference type="NCBI Taxonomy" id="1401"/>
    <lineage>
        <taxon>Bacteria</taxon>
        <taxon>Bacillati</taxon>
        <taxon>Bacillota</taxon>
        <taxon>Bacilli</taxon>
        <taxon>Bacillales</taxon>
        <taxon>Paenibacillaceae</taxon>
        <taxon>Paenibacillus</taxon>
    </lineage>
</organism>
<dbReference type="EMBL" id="MRTF01000004">
    <property type="protein sequence ID" value="OME92844.1"/>
    <property type="molecule type" value="Genomic_DNA"/>
</dbReference>
<name>A0A1R1B2C5_PAELA</name>
<sequence>MLKFRTLCAPILLVVSLFVGAGSASAGVTFRDIDNHWAKTTIEWGVDKGIVNGYANGMFMPNQNVTEAEFIRMLVVGITGKDLQENYLTELWSDKYYHFLHFKNYPVHGFTDKTKRSQYITRAHVAELISSADGVNYDGNQAIQYVLGKKYAQGRIKGENTIEGYVGSGTITRAEVLQLIKNLTDRGMSNLYDRPTVPSAEAMLPKLPTPWDVYRDEMYLVIRQKVFSNYSGYRIYDDGSNKIVMTSTKQTGETDYAVSVQFEPQIMQFSGIALSNATDKTQRSMLIELLQLYGFQVDSSFLAKVDSAEKNKKVIELKVSGKTLVIDPLVASPAGHVHIYYKWWDGTRA</sequence>
<proteinExistence type="predicted"/>
<dbReference type="OrthoDB" id="2678541at2"/>
<dbReference type="PROSITE" id="PS51272">
    <property type="entry name" value="SLH"/>
    <property type="match status" value="1"/>
</dbReference>
<keyword evidence="1" id="KW-0732">Signal</keyword>
<feature type="signal peptide" evidence="1">
    <location>
        <begin position="1"/>
        <end position="26"/>
    </location>
</feature>
<dbReference type="STRING" id="1401.BK123_13270"/>
<evidence type="ECO:0000259" key="2">
    <source>
        <dbReference type="PROSITE" id="PS51272"/>
    </source>
</evidence>
<dbReference type="InterPro" id="IPR001119">
    <property type="entry name" value="SLH_dom"/>
</dbReference>
<reference evidence="3 4" key="1">
    <citation type="submission" date="2016-11" db="EMBL/GenBank/DDBJ databases">
        <title>Paenibacillus species isolates.</title>
        <authorList>
            <person name="Beno S.M."/>
        </authorList>
    </citation>
    <scope>NUCLEOTIDE SEQUENCE [LARGE SCALE GENOMIC DNA]</scope>
    <source>
        <strain evidence="3 4">FSL F4-0100</strain>
    </source>
</reference>
<feature type="domain" description="SLH" evidence="2">
    <location>
        <begin position="25"/>
        <end position="88"/>
    </location>
</feature>
<evidence type="ECO:0000256" key="1">
    <source>
        <dbReference type="SAM" id="SignalP"/>
    </source>
</evidence>
<feature type="chain" id="PRO_5012435536" evidence="1">
    <location>
        <begin position="27"/>
        <end position="349"/>
    </location>
</feature>
<evidence type="ECO:0000313" key="3">
    <source>
        <dbReference type="EMBL" id="OME92844.1"/>
    </source>
</evidence>
<accession>A0A1R1B2C5</accession>
<comment type="caution">
    <text evidence="3">The sequence shown here is derived from an EMBL/GenBank/DDBJ whole genome shotgun (WGS) entry which is preliminary data.</text>
</comment>
<dbReference type="Pfam" id="PF00395">
    <property type="entry name" value="SLH"/>
    <property type="match status" value="1"/>
</dbReference>
<dbReference type="Proteomes" id="UP000187074">
    <property type="component" value="Unassembled WGS sequence"/>
</dbReference>